<dbReference type="HOGENOM" id="CLU_026342_2_1_0"/>
<dbReference type="GO" id="GO:0003677">
    <property type="term" value="F:DNA binding"/>
    <property type="evidence" value="ECO:0007669"/>
    <property type="project" value="UniProtKB-KW"/>
</dbReference>
<dbReference type="Gene3D" id="3.40.50.620">
    <property type="entry name" value="HUPs"/>
    <property type="match status" value="1"/>
</dbReference>
<evidence type="ECO:0000256" key="6">
    <source>
        <dbReference type="ARBA" id="ARBA00022763"/>
    </source>
</evidence>
<dbReference type="Gene3D" id="1.10.579.10">
    <property type="entry name" value="DNA Cyclobutane Dipyrimidine Photolyase, subunit A, domain 3"/>
    <property type="match status" value="1"/>
</dbReference>
<keyword evidence="5" id="KW-0285">Flavoprotein</keyword>
<evidence type="ECO:0000256" key="8">
    <source>
        <dbReference type="ARBA" id="ARBA00023125"/>
    </source>
</evidence>
<evidence type="ECO:0000256" key="3">
    <source>
        <dbReference type="ARBA" id="ARBA00013149"/>
    </source>
</evidence>
<keyword evidence="7" id="KW-0274">FAD</keyword>
<dbReference type="PANTHER" id="PTHR10211:SF0">
    <property type="entry name" value="DEOXYRIBODIPYRIMIDINE PHOTO-LYASE"/>
    <property type="match status" value="1"/>
</dbReference>
<keyword evidence="14" id="KW-0614">Plasmid</keyword>
<keyword evidence="6" id="KW-0227">DNA damage</keyword>
<evidence type="ECO:0000256" key="1">
    <source>
        <dbReference type="ARBA" id="ARBA00001974"/>
    </source>
</evidence>
<dbReference type="SUPFAM" id="SSF48173">
    <property type="entry name" value="Cryptochrome/photolyase FAD-binding domain"/>
    <property type="match status" value="1"/>
</dbReference>
<dbReference type="EC" id="4.1.99.3" evidence="3"/>
<protein>
    <recommendedName>
        <fullName evidence="4">Deoxyribodipyrimidine photo-lyase</fullName>
        <ecNumber evidence="3">4.1.99.3</ecNumber>
    </recommendedName>
    <alternativeName>
        <fullName evidence="11">DNA photolyase</fullName>
    </alternativeName>
</protein>
<evidence type="ECO:0000313" key="14">
    <source>
        <dbReference type="EMBL" id="ADO83920.1"/>
    </source>
</evidence>
<dbReference type="KEGG" id="ipo:Ilyop_2157"/>
<evidence type="ECO:0000256" key="7">
    <source>
        <dbReference type="ARBA" id="ARBA00022827"/>
    </source>
</evidence>
<comment type="catalytic activity">
    <reaction evidence="12">
        <text>cyclobutadipyrimidine (in DNA) = 2 pyrimidine residues (in DNA).</text>
        <dbReference type="EC" id="4.1.99.3"/>
    </reaction>
</comment>
<comment type="cofactor">
    <cofactor evidence="1">
        <name>FAD</name>
        <dbReference type="ChEBI" id="CHEBI:57692"/>
    </cofactor>
</comment>
<dbReference type="InterPro" id="IPR036134">
    <property type="entry name" value="Crypto/Photolyase_FAD-like_sf"/>
</dbReference>
<gene>
    <name evidence="14" type="ordered locus">Ilyop_2157</name>
</gene>
<name>E3HC77_ILYPC</name>
<dbReference type="InterPro" id="IPR006050">
    <property type="entry name" value="DNA_photolyase_N"/>
</dbReference>
<dbReference type="EMBL" id="CP002282">
    <property type="protein sequence ID" value="ADO83920.1"/>
    <property type="molecule type" value="Genomic_DNA"/>
</dbReference>
<evidence type="ECO:0000256" key="12">
    <source>
        <dbReference type="ARBA" id="ARBA00033999"/>
    </source>
</evidence>
<reference evidence="14 15" key="1">
    <citation type="journal article" date="2010" name="Stand. Genomic Sci.">
        <title>Complete genome sequence of Ilyobacter polytropus type strain (CuHbu1).</title>
        <authorList>
            <person name="Sikorski J."/>
            <person name="Chertkov O."/>
            <person name="Lapidus A."/>
            <person name="Nolan M."/>
            <person name="Lucas S."/>
            <person name="Del Rio T.G."/>
            <person name="Tice H."/>
            <person name="Cheng J.F."/>
            <person name="Tapia R."/>
            <person name="Han C."/>
            <person name="Goodwin L."/>
            <person name="Pitluck S."/>
            <person name="Liolios K."/>
            <person name="Ivanova N."/>
            <person name="Mavromatis K."/>
            <person name="Mikhailova N."/>
            <person name="Pati A."/>
            <person name="Chen A."/>
            <person name="Palaniappan K."/>
            <person name="Land M."/>
            <person name="Hauser L."/>
            <person name="Chang Y.J."/>
            <person name="Jeffries C.D."/>
            <person name="Brambilla E."/>
            <person name="Yasawong M."/>
            <person name="Rohde M."/>
            <person name="Pukall R."/>
            <person name="Spring S."/>
            <person name="Goker M."/>
            <person name="Woyke T."/>
            <person name="Bristow J."/>
            <person name="Eisen J.A."/>
            <person name="Markowitz V."/>
            <person name="Hugenholtz P."/>
            <person name="Kyrpides N.C."/>
            <person name="Klenk H.P."/>
        </authorList>
    </citation>
    <scope>NUCLEOTIDE SEQUENCE [LARGE SCALE GENOMIC DNA]</scope>
    <source>
        <strain evidence="15">ATCC 51220 / DSM 2926 / LMG 16218 / CuHBu1</strain>
        <plasmid evidence="15">pILYOP01</plasmid>
    </source>
</reference>
<dbReference type="Pfam" id="PF00875">
    <property type="entry name" value="DNA_photolyase"/>
    <property type="match status" value="1"/>
</dbReference>
<dbReference type="Proteomes" id="UP000006875">
    <property type="component" value="Plasmid pILYOP01"/>
</dbReference>
<evidence type="ECO:0000259" key="13">
    <source>
        <dbReference type="PROSITE" id="PS51645"/>
    </source>
</evidence>
<evidence type="ECO:0000256" key="5">
    <source>
        <dbReference type="ARBA" id="ARBA00022630"/>
    </source>
</evidence>
<evidence type="ECO:0000256" key="2">
    <source>
        <dbReference type="ARBA" id="ARBA00006409"/>
    </source>
</evidence>
<dbReference type="FunFam" id="1.10.579.10:FF:000002">
    <property type="entry name" value="Deoxyribodipyrimidine photolyase"/>
    <property type="match status" value="1"/>
</dbReference>
<dbReference type="PROSITE" id="PS01083">
    <property type="entry name" value="DNA_PHOTOLYASES_2_1"/>
    <property type="match status" value="1"/>
</dbReference>
<keyword evidence="9" id="KW-0234">DNA repair</keyword>
<evidence type="ECO:0000256" key="10">
    <source>
        <dbReference type="ARBA" id="ARBA00023239"/>
    </source>
</evidence>
<dbReference type="InterPro" id="IPR032673">
    <property type="entry name" value="DNA_photolyase_2_CS"/>
</dbReference>
<organism evidence="14 15">
    <name type="scientific">Ilyobacter polytropus (strain ATCC 51220 / DSM 2926 / LMG 16218 / CuHBu1)</name>
    <dbReference type="NCBI Taxonomy" id="572544"/>
    <lineage>
        <taxon>Bacteria</taxon>
        <taxon>Fusobacteriati</taxon>
        <taxon>Fusobacteriota</taxon>
        <taxon>Fusobacteriia</taxon>
        <taxon>Fusobacteriales</taxon>
        <taxon>Fusobacteriaceae</taxon>
        <taxon>Ilyobacter</taxon>
    </lineage>
</organism>
<evidence type="ECO:0000256" key="4">
    <source>
        <dbReference type="ARBA" id="ARBA00014046"/>
    </source>
</evidence>
<dbReference type="InterPro" id="IPR014729">
    <property type="entry name" value="Rossmann-like_a/b/a_fold"/>
</dbReference>
<evidence type="ECO:0000313" key="15">
    <source>
        <dbReference type="Proteomes" id="UP000006875"/>
    </source>
</evidence>
<accession>E3HC77</accession>
<dbReference type="PANTHER" id="PTHR10211">
    <property type="entry name" value="DEOXYRIBODIPYRIMIDINE PHOTOLYASE"/>
    <property type="match status" value="1"/>
</dbReference>
<keyword evidence="15" id="KW-1185">Reference proteome</keyword>
<dbReference type="GO" id="GO:0000719">
    <property type="term" value="P:photoreactive repair"/>
    <property type="evidence" value="ECO:0007669"/>
    <property type="project" value="TreeGrafter"/>
</dbReference>
<feature type="domain" description="Photolyase/cryptochrome alpha/beta" evidence="13">
    <location>
        <begin position="18"/>
        <end position="146"/>
    </location>
</feature>
<dbReference type="PROSITE" id="PS01084">
    <property type="entry name" value="DNA_PHOTOLYASES_2_2"/>
    <property type="match status" value="1"/>
</dbReference>
<dbReference type="PROSITE" id="PS51645">
    <property type="entry name" value="PHR_CRY_ALPHA_BETA"/>
    <property type="match status" value="1"/>
</dbReference>
<dbReference type="GO" id="GO:0003904">
    <property type="term" value="F:deoxyribodipyrimidine photo-lyase activity"/>
    <property type="evidence" value="ECO:0007669"/>
    <property type="project" value="UniProtKB-EC"/>
</dbReference>
<dbReference type="RefSeq" id="WP_013388582.1">
    <property type="nucleotide sequence ID" value="NC_014633.1"/>
</dbReference>
<keyword evidence="8" id="KW-0238">DNA-binding</keyword>
<dbReference type="InterPro" id="IPR052219">
    <property type="entry name" value="Photolyase_Class-2"/>
</dbReference>
<proteinExistence type="inferred from homology"/>
<evidence type="ECO:0000256" key="11">
    <source>
        <dbReference type="ARBA" id="ARBA00031671"/>
    </source>
</evidence>
<sequence length="459" mass="54847">MERRFKLINEKKIEKNGEYVLYWMQGSQRTRYNHCLEYGVLKANEMKKPLIVIFNLIDGYPDANERHYSFMLEGLKDVKKALFARKIEFYISHGDMAKNIVKASEKASILICDKGYMNIQKKWRAEISSKVKCQAVEIDTNLVVPVEEASQKEEYAARTIREKIKRQLDEFLYDFEKIKYSVNKSYNKKFCFYENNLNKDLDNVGKVLDNMKLNRSVSKSSFFYGGEIEAEKRLDEFIEIKLESYSYKNSDPGEDNVSKLSPYLHFGNISPVEIALELLKMKNETNSESIEAFLEELIIRRELSHNFIYYNERYDKWDGISYSWAYETLEKHRSDKRENIYSLEKLEKYKTHDIYWNAAQKEMVVTGFMHGYMRMYWCKKILEWSKTPEEAYERTIYLNNKYFLDGRDPNSYTGVAWCFGKHDRAWKERSIFGKIRYMNSEGLKRKFDMDKYVKKTEKL</sequence>
<keyword evidence="10 14" id="KW-0456">Lyase</keyword>
<geneLocation type="plasmid" evidence="14 15">
    <name>pILYOP01</name>
</geneLocation>
<dbReference type="Gene3D" id="1.25.40.80">
    <property type="match status" value="1"/>
</dbReference>
<dbReference type="SUPFAM" id="SSF52425">
    <property type="entry name" value="Cryptochrome/photolyase, N-terminal domain"/>
    <property type="match status" value="1"/>
</dbReference>
<comment type="similarity">
    <text evidence="2">Belongs to the DNA photolyase class-2 family.</text>
</comment>
<dbReference type="InterPro" id="IPR036155">
    <property type="entry name" value="Crypto/Photolyase_N_sf"/>
</dbReference>
<evidence type="ECO:0000256" key="9">
    <source>
        <dbReference type="ARBA" id="ARBA00023204"/>
    </source>
</evidence>
<dbReference type="OrthoDB" id="9772484at2"/>
<dbReference type="AlphaFoldDB" id="E3HC77"/>